<dbReference type="EMBL" id="MN032614">
    <property type="protein sequence ID" value="QDJ96831.1"/>
    <property type="molecule type" value="Genomic_DNA"/>
</dbReference>
<evidence type="ECO:0000313" key="1">
    <source>
        <dbReference type="EMBL" id="QDJ96831.1"/>
    </source>
</evidence>
<protein>
    <submittedName>
        <fullName evidence="1">Uncharacterized protein</fullName>
    </submittedName>
</protein>
<proteinExistence type="predicted"/>
<dbReference type="Proteomes" id="UP000317703">
    <property type="component" value="Segment"/>
</dbReference>
<keyword evidence="2" id="KW-1185">Reference proteome</keyword>
<gene>
    <name evidence="1" type="ORF">PS1_0072</name>
</gene>
<name>A0A514TUX6_9CAUD</name>
<organism evidence="1 2">
    <name type="scientific">Aeromonas phage PS1</name>
    <dbReference type="NCBI Taxonomy" id="2591406"/>
    <lineage>
        <taxon>Viruses</taxon>
        <taxon>Duplodnaviria</taxon>
        <taxon>Heunggongvirae</taxon>
        <taxon>Uroviricota</taxon>
        <taxon>Caudoviricetes</taxon>
        <taxon>Chimalliviridae</taxon>
        <taxon>Ferozepurvirus</taxon>
        <taxon>Ferozepurvirus PS1</taxon>
    </lineage>
</organism>
<reference evidence="1" key="1">
    <citation type="submission" date="2019-06" db="EMBL/GenBank/DDBJ databases">
        <title>Complete genome sequence of Aeromonas hydrophila bacteriophage PS1.</title>
        <authorList>
            <person name="Rai S."/>
            <person name="Tyagi A."/>
            <person name="Kumar N."/>
            <person name="Singh N."/>
        </authorList>
    </citation>
    <scope>NUCLEOTIDE SEQUENCE [LARGE SCALE GENOMIC DNA]</scope>
</reference>
<accession>A0A514TUX6</accession>
<sequence>MKKFYCFTAGQLVPSWVVDFVSHDRESEFNNKNAKIVFSSSCIGIKEDDGHVKLLRLNDKNDDQNHFYIKIDDMVNADVGGVGKGRGIHISSRSHQKDFGKGLHYSHSIVNGKEVLTQLKGSDDVSIQGSK</sequence>
<evidence type="ECO:0000313" key="2">
    <source>
        <dbReference type="Proteomes" id="UP000317703"/>
    </source>
</evidence>